<evidence type="ECO:0000256" key="1">
    <source>
        <dbReference type="ARBA" id="ARBA00008601"/>
    </source>
</evidence>
<dbReference type="PROSITE" id="PS00383">
    <property type="entry name" value="TYR_PHOSPHATASE_1"/>
    <property type="match status" value="1"/>
</dbReference>
<dbReference type="GO" id="GO:0008138">
    <property type="term" value="F:protein tyrosine/serine/threonine phosphatase activity"/>
    <property type="evidence" value="ECO:0007669"/>
    <property type="project" value="InterPro"/>
</dbReference>
<dbReference type="RefSeq" id="XP_009067074.1">
    <property type="nucleotide sequence ID" value="XM_009068826.1"/>
</dbReference>
<dbReference type="KEGG" id="lgi:LOTGIDRAFT_134995"/>
<accession>V3ZDZ4</accession>
<sequence>VAQDKDELTAMKITHLVNCCEGNRYNQVNTNQEYYNDVNIKYHGIPAQDVATYRICDEFQSAVEFIDEALKSGKVYVHCQMGVSRSATIVIAYLMAKCGMDLMHATRHCRHRREIFPNSGFLKQLCDLNKNIYGE</sequence>
<dbReference type="GO" id="GO:0004722">
    <property type="term" value="F:protein serine/threonine phosphatase activity"/>
    <property type="evidence" value="ECO:0007669"/>
    <property type="project" value="UniProtKB-EC"/>
</dbReference>
<dbReference type="InterPro" id="IPR016130">
    <property type="entry name" value="Tyr_Pase_AS"/>
</dbReference>
<keyword evidence="4" id="KW-0904">Protein phosphatase</keyword>
<reference evidence="10 11" key="1">
    <citation type="journal article" date="2013" name="Nature">
        <title>Insights into bilaterian evolution from three spiralian genomes.</title>
        <authorList>
            <person name="Simakov O."/>
            <person name="Marletaz F."/>
            <person name="Cho S.J."/>
            <person name="Edsinger-Gonzales E."/>
            <person name="Havlak P."/>
            <person name="Hellsten U."/>
            <person name="Kuo D.H."/>
            <person name="Larsson T."/>
            <person name="Lv J."/>
            <person name="Arendt D."/>
            <person name="Savage R."/>
            <person name="Osoegawa K."/>
            <person name="de Jong P."/>
            <person name="Grimwood J."/>
            <person name="Chapman J.A."/>
            <person name="Shapiro H."/>
            <person name="Aerts A."/>
            <person name="Otillar R.P."/>
            <person name="Terry A.Y."/>
            <person name="Boore J.L."/>
            <person name="Grigoriev I.V."/>
            <person name="Lindberg D.R."/>
            <person name="Seaver E.C."/>
            <person name="Weisblat D.A."/>
            <person name="Putnam N.H."/>
            <person name="Rokhsar D.S."/>
        </authorList>
    </citation>
    <scope>NUCLEOTIDE SEQUENCE [LARGE SCALE GENOMIC DNA]</scope>
</reference>
<dbReference type="SUPFAM" id="SSF52799">
    <property type="entry name" value="(Phosphotyrosine protein) phosphatases II"/>
    <property type="match status" value="1"/>
</dbReference>
<dbReference type="PROSITE" id="PS50056">
    <property type="entry name" value="TYR_PHOSPHATASE_2"/>
    <property type="match status" value="1"/>
</dbReference>
<gene>
    <name evidence="10" type="ORF">LOTGIDRAFT_134995</name>
</gene>
<comment type="catalytic activity">
    <reaction evidence="5">
        <text>O-phospho-L-seryl-[protein] + H2O = L-seryl-[protein] + phosphate</text>
        <dbReference type="Rhea" id="RHEA:20629"/>
        <dbReference type="Rhea" id="RHEA-COMP:9863"/>
        <dbReference type="Rhea" id="RHEA-COMP:11604"/>
        <dbReference type="ChEBI" id="CHEBI:15377"/>
        <dbReference type="ChEBI" id="CHEBI:29999"/>
        <dbReference type="ChEBI" id="CHEBI:43474"/>
        <dbReference type="ChEBI" id="CHEBI:83421"/>
        <dbReference type="EC" id="3.1.3.16"/>
    </reaction>
</comment>
<dbReference type="Pfam" id="PF00782">
    <property type="entry name" value="DSPc"/>
    <property type="match status" value="1"/>
</dbReference>
<evidence type="ECO:0000256" key="5">
    <source>
        <dbReference type="ARBA" id="ARBA00047761"/>
    </source>
</evidence>
<evidence type="ECO:0000313" key="11">
    <source>
        <dbReference type="Proteomes" id="UP000030746"/>
    </source>
</evidence>
<evidence type="ECO:0000256" key="7">
    <source>
        <dbReference type="PIRSR" id="PIRSR620405-1"/>
    </source>
</evidence>
<evidence type="ECO:0000259" key="8">
    <source>
        <dbReference type="PROSITE" id="PS50054"/>
    </source>
</evidence>
<dbReference type="InterPro" id="IPR000387">
    <property type="entry name" value="Tyr_Pase_dom"/>
</dbReference>
<dbReference type="OrthoDB" id="426001at2759"/>
<feature type="non-terminal residue" evidence="10">
    <location>
        <position position="1"/>
    </location>
</feature>
<dbReference type="STRING" id="225164.V3ZDZ4"/>
<dbReference type="GO" id="GO:0033549">
    <property type="term" value="F:MAP kinase phosphatase activity"/>
    <property type="evidence" value="ECO:0007669"/>
    <property type="project" value="TreeGrafter"/>
</dbReference>
<evidence type="ECO:0000256" key="3">
    <source>
        <dbReference type="ARBA" id="ARBA00022801"/>
    </source>
</evidence>
<evidence type="ECO:0000259" key="9">
    <source>
        <dbReference type="PROSITE" id="PS50056"/>
    </source>
</evidence>
<evidence type="ECO:0000313" key="10">
    <source>
        <dbReference type="EMBL" id="ESO82277.1"/>
    </source>
</evidence>
<dbReference type="OMA" id="MMKRGMN"/>
<dbReference type="EMBL" id="KB203969">
    <property type="protein sequence ID" value="ESO82277.1"/>
    <property type="molecule type" value="Genomic_DNA"/>
</dbReference>
<dbReference type="InterPro" id="IPR020422">
    <property type="entry name" value="TYR_PHOSPHATASE_DUAL_dom"/>
</dbReference>
<dbReference type="PANTHER" id="PTHR45682:SF1">
    <property type="entry name" value="DUAL SPECIFICITY PROTEIN PHOSPHATASE 3"/>
    <property type="match status" value="1"/>
</dbReference>
<keyword evidence="11" id="KW-1185">Reference proteome</keyword>
<dbReference type="GO" id="GO:0043409">
    <property type="term" value="P:negative regulation of MAPK cascade"/>
    <property type="evidence" value="ECO:0007669"/>
    <property type="project" value="TreeGrafter"/>
</dbReference>
<dbReference type="GeneID" id="20233625"/>
<dbReference type="AlphaFoldDB" id="V3ZDZ4"/>
<dbReference type="InterPro" id="IPR020405">
    <property type="entry name" value="Atypical_DUSP_subfamA"/>
</dbReference>
<dbReference type="SMART" id="SM00195">
    <property type="entry name" value="DSPc"/>
    <property type="match status" value="1"/>
</dbReference>
<dbReference type="Gene3D" id="3.90.190.10">
    <property type="entry name" value="Protein tyrosine phosphatase superfamily"/>
    <property type="match status" value="1"/>
</dbReference>
<comment type="similarity">
    <text evidence="1">Belongs to the protein-tyrosine phosphatase family. Non-receptor class dual specificity subfamily.</text>
</comment>
<dbReference type="GO" id="GO:0005737">
    <property type="term" value="C:cytoplasm"/>
    <property type="evidence" value="ECO:0007669"/>
    <property type="project" value="TreeGrafter"/>
</dbReference>
<proteinExistence type="inferred from homology"/>
<evidence type="ECO:0000256" key="6">
    <source>
        <dbReference type="ARBA" id="ARBA00048336"/>
    </source>
</evidence>
<dbReference type="EC" id="3.1.3.16" evidence="2"/>
<evidence type="ECO:0000256" key="4">
    <source>
        <dbReference type="ARBA" id="ARBA00022912"/>
    </source>
</evidence>
<comment type="catalytic activity">
    <reaction evidence="6">
        <text>O-phospho-L-threonyl-[protein] + H2O = L-threonyl-[protein] + phosphate</text>
        <dbReference type="Rhea" id="RHEA:47004"/>
        <dbReference type="Rhea" id="RHEA-COMP:11060"/>
        <dbReference type="Rhea" id="RHEA-COMP:11605"/>
        <dbReference type="ChEBI" id="CHEBI:15377"/>
        <dbReference type="ChEBI" id="CHEBI:30013"/>
        <dbReference type="ChEBI" id="CHEBI:43474"/>
        <dbReference type="ChEBI" id="CHEBI:61977"/>
        <dbReference type="EC" id="3.1.3.16"/>
    </reaction>
</comment>
<dbReference type="InterPro" id="IPR000340">
    <property type="entry name" value="Dual-sp_phosphatase_cat-dom"/>
</dbReference>
<dbReference type="Proteomes" id="UP000030746">
    <property type="component" value="Unassembled WGS sequence"/>
</dbReference>
<feature type="domain" description="Tyrosine-protein phosphatase" evidence="8">
    <location>
        <begin position="1"/>
        <end position="134"/>
    </location>
</feature>
<name>V3ZDZ4_LOTGI</name>
<feature type="active site" description="Phosphocysteine intermediate" evidence="7">
    <location>
        <position position="79"/>
    </location>
</feature>
<dbReference type="PROSITE" id="PS50054">
    <property type="entry name" value="TYR_PHOSPHATASE_DUAL"/>
    <property type="match status" value="1"/>
</dbReference>
<evidence type="ECO:0000256" key="2">
    <source>
        <dbReference type="ARBA" id="ARBA00013081"/>
    </source>
</evidence>
<dbReference type="CTD" id="20233625"/>
<dbReference type="InterPro" id="IPR029021">
    <property type="entry name" value="Prot-tyrosine_phosphatase-like"/>
</dbReference>
<organism evidence="10 11">
    <name type="scientific">Lottia gigantea</name>
    <name type="common">Giant owl limpet</name>
    <dbReference type="NCBI Taxonomy" id="225164"/>
    <lineage>
        <taxon>Eukaryota</taxon>
        <taxon>Metazoa</taxon>
        <taxon>Spiralia</taxon>
        <taxon>Lophotrochozoa</taxon>
        <taxon>Mollusca</taxon>
        <taxon>Gastropoda</taxon>
        <taxon>Patellogastropoda</taxon>
        <taxon>Lottioidea</taxon>
        <taxon>Lottiidae</taxon>
        <taxon>Lottia</taxon>
    </lineage>
</organism>
<keyword evidence="3" id="KW-0378">Hydrolase</keyword>
<feature type="domain" description="Tyrosine specific protein phosphatases" evidence="9">
    <location>
        <begin position="57"/>
        <end position="113"/>
    </location>
</feature>
<dbReference type="HOGENOM" id="CLU_027074_11_3_1"/>
<protein>
    <recommendedName>
        <fullName evidence="2">protein-serine/threonine phosphatase</fullName>
        <ecNumber evidence="2">3.1.3.16</ecNumber>
    </recommendedName>
</protein>
<dbReference type="PANTHER" id="PTHR45682">
    <property type="entry name" value="AGAP008228-PA"/>
    <property type="match status" value="1"/>
</dbReference>